<comment type="caution">
    <text evidence="1">The sequence shown here is derived from an EMBL/GenBank/DDBJ whole genome shotgun (WGS) entry which is preliminary data.</text>
</comment>
<dbReference type="OrthoDB" id="129242at2"/>
<name>A0A136A4G5_9ALTE</name>
<dbReference type="Pfam" id="PF13618">
    <property type="entry name" value="Gluconate_2-dh3"/>
    <property type="match status" value="1"/>
</dbReference>
<proteinExistence type="predicted"/>
<dbReference type="Proteomes" id="UP000070299">
    <property type="component" value="Unassembled WGS sequence"/>
</dbReference>
<accession>A0A136A4G5</accession>
<dbReference type="AlphaFoldDB" id="A0A136A4G5"/>
<dbReference type="InterPro" id="IPR006311">
    <property type="entry name" value="TAT_signal"/>
</dbReference>
<evidence type="ECO:0000313" key="1">
    <source>
        <dbReference type="EMBL" id="KXI30132.1"/>
    </source>
</evidence>
<dbReference type="EMBL" id="LSNE01000003">
    <property type="protein sequence ID" value="KXI30132.1"/>
    <property type="molecule type" value="Genomic_DNA"/>
</dbReference>
<dbReference type="STRING" id="1799789.AX660_09040"/>
<sequence>MSDNQPNSKAYHYLPTMSRRDSLKWLSVLAASAVLPGVVACTPNSTSITSSVVGHWPDLKLTPISSVGYGKDPNLIIPPRSAWPRTLNAEQLTLVAMLSDILVPRDGDIPSASEVNVPDVIDEWVSAPYERQQNDRPNILNTLAWIDDEAALRFGQKFVALKTEQQFAIMDDIAYQTEQTPSEFSRIAGAFSVFRQLVLAAFFCSPQGTKEIGYLGNVPIAGDYPGPSDEALAHLDEILNKLGLSDYVYTEQS</sequence>
<gene>
    <name evidence="1" type="ORF">AX660_09040</name>
</gene>
<organism evidence="1 2">
    <name type="scientific">Paraglaciecola hydrolytica</name>
    <dbReference type="NCBI Taxonomy" id="1799789"/>
    <lineage>
        <taxon>Bacteria</taxon>
        <taxon>Pseudomonadati</taxon>
        <taxon>Pseudomonadota</taxon>
        <taxon>Gammaproteobacteria</taxon>
        <taxon>Alteromonadales</taxon>
        <taxon>Alteromonadaceae</taxon>
        <taxon>Paraglaciecola</taxon>
    </lineage>
</organism>
<dbReference type="PROSITE" id="PS51318">
    <property type="entry name" value="TAT"/>
    <property type="match status" value="1"/>
</dbReference>
<evidence type="ECO:0008006" key="3">
    <source>
        <dbReference type="Google" id="ProtNLM"/>
    </source>
</evidence>
<dbReference type="RefSeq" id="WP_068374001.1">
    <property type="nucleotide sequence ID" value="NZ_LSNE01000003.1"/>
</dbReference>
<protein>
    <recommendedName>
        <fullName evidence="3">Tat pathway signal protein</fullName>
    </recommendedName>
</protein>
<reference evidence="2" key="1">
    <citation type="submission" date="2016-02" db="EMBL/GenBank/DDBJ databases">
        <authorList>
            <person name="Schultz-Johansen M."/>
            <person name="Glaring M.A."/>
            <person name="Bech P.K."/>
            <person name="Stougaard P."/>
        </authorList>
    </citation>
    <scope>NUCLEOTIDE SEQUENCE [LARGE SCALE GENOMIC DNA]</scope>
    <source>
        <strain evidence="2">S66</strain>
    </source>
</reference>
<keyword evidence="2" id="KW-1185">Reference proteome</keyword>
<dbReference type="InterPro" id="IPR027056">
    <property type="entry name" value="Gluconate_2DH_su3"/>
</dbReference>
<evidence type="ECO:0000313" key="2">
    <source>
        <dbReference type="Proteomes" id="UP000070299"/>
    </source>
</evidence>